<dbReference type="AlphaFoldDB" id="X6MQH1"/>
<keyword evidence="1" id="KW-0472">Membrane</keyword>
<feature type="transmembrane region" description="Helical" evidence="1">
    <location>
        <begin position="77"/>
        <end position="104"/>
    </location>
</feature>
<dbReference type="EMBL" id="ASPP01019225">
    <property type="protein sequence ID" value="ETO15335.1"/>
    <property type="molecule type" value="Genomic_DNA"/>
</dbReference>
<evidence type="ECO:0000256" key="1">
    <source>
        <dbReference type="SAM" id="Phobius"/>
    </source>
</evidence>
<reference evidence="2 3" key="1">
    <citation type="journal article" date="2013" name="Curr. Biol.">
        <title>The Genome of the Foraminiferan Reticulomyxa filosa.</title>
        <authorList>
            <person name="Glockner G."/>
            <person name="Hulsmann N."/>
            <person name="Schleicher M."/>
            <person name="Noegel A.A."/>
            <person name="Eichinger L."/>
            <person name="Gallinger C."/>
            <person name="Pawlowski J."/>
            <person name="Sierra R."/>
            <person name="Euteneuer U."/>
            <person name="Pillet L."/>
            <person name="Moustafa A."/>
            <person name="Platzer M."/>
            <person name="Groth M."/>
            <person name="Szafranski K."/>
            <person name="Schliwa M."/>
        </authorList>
    </citation>
    <scope>NUCLEOTIDE SEQUENCE [LARGE SCALE GENOMIC DNA]</scope>
</reference>
<keyword evidence="1" id="KW-1133">Transmembrane helix</keyword>
<organism evidence="2 3">
    <name type="scientific">Reticulomyxa filosa</name>
    <dbReference type="NCBI Taxonomy" id="46433"/>
    <lineage>
        <taxon>Eukaryota</taxon>
        <taxon>Sar</taxon>
        <taxon>Rhizaria</taxon>
        <taxon>Retaria</taxon>
        <taxon>Foraminifera</taxon>
        <taxon>Monothalamids</taxon>
        <taxon>Reticulomyxidae</taxon>
        <taxon>Reticulomyxa</taxon>
    </lineage>
</organism>
<feature type="transmembrane region" description="Helical" evidence="1">
    <location>
        <begin position="40"/>
        <end position="57"/>
    </location>
</feature>
<evidence type="ECO:0000313" key="2">
    <source>
        <dbReference type="EMBL" id="ETO15335.1"/>
    </source>
</evidence>
<gene>
    <name evidence="2" type="ORF">RFI_22028</name>
</gene>
<proteinExistence type="predicted"/>
<keyword evidence="1" id="KW-0812">Transmembrane</keyword>
<protein>
    <submittedName>
        <fullName evidence="2">Uncharacterized protein</fullName>
    </submittedName>
</protein>
<accession>X6MQH1</accession>
<sequence length="117" mass="14149">MIKNDKYICSFLFKLNERQKLKKPNIIDNQFIKIIYPSKFNVAVILQLLLFFAWIIFNDVTWKSLTFFFKFNEGTSVFASFFALSLFACFIFFFCFIIICTRNFKQNFYFQKKKAMN</sequence>
<evidence type="ECO:0000313" key="3">
    <source>
        <dbReference type="Proteomes" id="UP000023152"/>
    </source>
</evidence>
<name>X6MQH1_RETFI</name>
<keyword evidence="3" id="KW-1185">Reference proteome</keyword>
<comment type="caution">
    <text evidence="2">The sequence shown here is derived from an EMBL/GenBank/DDBJ whole genome shotgun (WGS) entry which is preliminary data.</text>
</comment>
<dbReference type="Proteomes" id="UP000023152">
    <property type="component" value="Unassembled WGS sequence"/>
</dbReference>